<keyword evidence="7" id="KW-1185">Reference proteome</keyword>
<gene>
    <name evidence="6" type="ORF">FB474_2809</name>
</gene>
<feature type="domain" description="PNPLA" evidence="5">
    <location>
        <begin position="15"/>
        <end position="185"/>
    </location>
</feature>
<feature type="short sequence motif" description="GXSXG" evidence="4">
    <location>
        <begin position="46"/>
        <end position="50"/>
    </location>
</feature>
<evidence type="ECO:0000256" key="1">
    <source>
        <dbReference type="ARBA" id="ARBA00022801"/>
    </source>
</evidence>
<dbReference type="PROSITE" id="PS51635">
    <property type="entry name" value="PNPLA"/>
    <property type="match status" value="1"/>
</dbReference>
<evidence type="ECO:0000256" key="3">
    <source>
        <dbReference type="ARBA" id="ARBA00023098"/>
    </source>
</evidence>
<reference evidence="6 7" key="1">
    <citation type="submission" date="2019-06" db="EMBL/GenBank/DDBJ databases">
        <title>Sequencing the genomes of 1000 actinobacteria strains.</title>
        <authorList>
            <person name="Klenk H.-P."/>
        </authorList>
    </citation>
    <scope>NUCLEOTIDE SEQUENCE [LARGE SCALE GENOMIC DNA]</scope>
    <source>
        <strain evidence="6 7">DSM 18082</strain>
    </source>
</reference>
<dbReference type="GO" id="GO:0016042">
    <property type="term" value="P:lipid catabolic process"/>
    <property type="evidence" value="ECO:0007669"/>
    <property type="project" value="UniProtKB-UniRule"/>
</dbReference>
<keyword evidence="3 4" id="KW-0443">Lipid metabolism</keyword>
<dbReference type="InterPro" id="IPR002641">
    <property type="entry name" value="PNPLA_dom"/>
</dbReference>
<dbReference type="GO" id="GO:0016787">
    <property type="term" value="F:hydrolase activity"/>
    <property type="evidence" value="ECO:0007669"/>
    <property type="project" value="UniProtKB-UniRule"/>
</dbReference>
<evidence type="ECO:0000256" key="2">
    <source>
        <dbReference type="ARBA" id="ARBA00022963"/>
    </source>
</evidence>
<keyword evidence="2 4" id="KW-0442">Lipid degradation</keyword>
<comment type="caution">
    <text evidence="6">The sequence shown here is derived from an EMBL/GenBank/DDBJ whole genome shotgun (WGS) entry which is preliminary data.</text>
</comment>
<dbReference type="Gene3D" id="3.40.1090.10">
    <property type="entry name" value="Cytosolic phospholipase A2 catalytic domain"/>
    <property type="match status" value="2"/>
</dbReference>
<evidence type="ECO:0000313" key="6">
    <source>
        <dbReference type="EMBL" id="TQL61400.1"/>
    </source>
</evidence>
<dbReference type="Pfam" id="PF01734">
    <property type="entry name" value="Patatin"/>
    <property type="match status" value="1"/>
</dbReference>
<name>A0A542ZMG8_9MICO</name>
<dbReference type="Proteomes" id="UP000319514">
    <property type="component" value="Unassembled WGS sequence"/>
</dbReference>
<evidence type="ECO:0000313" key="7">
    <source>
        <dbReference type="Proteomes" id="UP000319514"/>
    </source>
</evidence>
<dbReference type="InterPro" id="IPR016035">
    <property type="entry name" value="Acyl_Trfase/lysoPLipase"/>
</dbReference>
<evidence type="ECO:0000259" key="5">
    <source>
        <dbReference type="PROSITE" id="PS51635"/>
    </source>
</evidence>
<dbReference type="AlphaFoldDB" id="A0A542ZMG8"/>
<dbReference type="RefSeq" id="WP_141789187.1">
    <property type="nucleotide sequence ID" value="NZ_BAAAKX010000001.1"/>
</dbReference>
<proteinExistence type="predicted"/>
<dbReference type="EMBL" id="VFOQ01000001">
    <property type="protein sequence ID" value="TQL61400.1"/>
    <property type="molecule type" value="Genomic_DNA"/>
</dbReference>
<feature type="short sequence motif" description="DGA/G" evidence="4">
    <location>
        <begin position="172"/>
        <end position="174"/>
    </location>
</feature>
<dbReference type="OrthoDB" id="4080114at2"/>
<sequence length="285" mass="29683">MSESPGPPAESPVAFVLGGGGVLGAAQAGSLLALLQHGITPDLVVGTSVGALNGAFLSADPTVEGIGRLTEVWQGITNSDVLGGSVLRRAATLARHGTHLHSNAPLRAMVERHLPGARIEELAVPFQCVAACIETAEAHWFDHGPLADAVLASSAVPGLLPPVRVGDRHFIDGGIVQSVPVARAVALGARTVYVLHVGRIERPLNVPRRPWEVGLVAFEVARRHQFVSTMASLPDGVRVHVLPSGDDRAPLVSVRYRSTSGVAGRIDRAREAAAGYLRTAVVGEG</sequence>
<dbReference type="SUPFAM" id="SSF52151">
    <property type="entry name" value="FabD/lysophospholipase-like"/>
    <property type="match status" value="1"/>
</dbReference>
<dbReference type="InterPro" id="IPR050301">
    <property type="entry name" value="NTE"/>
</dbReference>
<feature type="active site" description="Nucleophile" evidence="4">
    <location>
        <position position="48"/>
    </location>
</feature>
<evidence type="ECO:0000256" key="4">
    <source>
        <dbReference type="PROSITE-ProRule" id="PRU01161"/>
    </source>
</evidence>
<feature type="active site" description="Proton acceptor" evidence="4">
    <location>
        <position position="172"/>
    </location>
</feature>
<accession>A0A542ZMG8</accession>
<dbReference type="PANTHER" id="PTHR14226:SF29">
    <property type="entry name" value="NEUROPATHY TARGET ESTERASE SWS"/>
    <property type="match status" value="1"/>
</dbReference>
<dbReference type="PANTHER" id="PTHR14226">
    <property type="entry name" value="NEUROPATHY TARGET ESTERASE/SWISS CHEESE D.MELANOGASTER"/>
    <property type="match status" value="1"/>
</dbReference>
<organism evidence="6 7">
    <name type="scientific">Oryzihumus leptocrescens</name>
    <dbReference type="NCBI Taxonomy" id="297536"/>
    <lineage>
        <taxon>Bacteria</taxon>
        <taxon>Bacillati</taxon>
        <taxon>Actinomycetota</taxon>
        <taxon>Actinomycetes</taxon>
        <taxon>Micrococcales</taxon>
        <taxon>Intrasporangiaceae</taxon>
        <taxon>Oryzihumus</taxon>
    </lineage>
</organism>
<feature type="short sequence motif" description="GXGXXG" evidence="4">
    <location>
        <begin position="19"/>
        <end position="24"/>
    </location>
</feature>
<protein>
    <submittedName>
        <fullName evidence="6">NTE family protein</fullName>
    </submittedName>
</protein>
<keyword evidence="1 4" id="KW-0378">Hydrolase</keyword>